<name>A0ABP9V8V4_9DEIO</name>
<feature type="compositionally biased region" description="Low complexity" evidence="6">
    <location>
        <begin position="9"/>
        <end position="18"/>
    </location>
</feature>
<keyword evidence="4 5" id="KW-0788">Thiol protease</keyword>
<dbReference type="PANTHER" id="PTHR10183:SF379">
    <property type="entry name" value="CALPAIN-5"/>
    <property type="match status" value="1"/>
</dbReference>
<feature type="domain" description="Calpain catalytic" evidence="7">
    <location>
        <begin position="168"/>
        <end position="375"/>
    </location>
</feature>
<dbReference type="PROSITE" id="PS50203">
    <property type="entry name" value="CALPAIN_CAT"/>
    <property type="match status" value="1"/>
</dbReference>
<dbReference type="Proteomes" id="UP001458946">
    <property type="component" value="Unassembled WGS sequence"/>
</dbReference>
<feature type="compositionally biased region" description="Low complexity" evidence="6">
    <location>
        <begin position="73"/>
        <end position="97"/>
    </location>
</feature>
<sequence>MFETKNKTPKANAAATPKVVQPKSSTPAAKPSNQPFVLSKPNKAYQSTLKPKPKATNQPTTPRPSGKPSGFFPKQSAKSAAPKPASPESAVAALKKMPLPPLPKQPLPKVTQPSPAGQSGFWRTGAAPTSALPKAPLPVSSNGITIIFKQIKGELYVRKPNESNAVKPSDVHQGSMGDCYFLASVAALAKTNPEMIKQMIQQNKDGSFTVRFTSQQVAPNKVFQSYNDLPIKDRFVTVQNNFAYEQGAGNTLGAKPSPDLWPLVLEKAFSKDVGSYATAGGGGFAAKVLTNYLGVANTETALLAQQDRGQLKQALGQSGTRPTVASTVTMESKVAAKAAAYNIYPSHAYAVLGTSMGEAKGKPVMMVNLYNPWGQKVDVPLDVFIKYFDRFDQALTEPKSRK</sequence>
<evidence type="ECO:0000256" key="6">
    <source>
        <dbReference type="SAM" id="MobiDB-lite"/>
    </source>
</evidence>
<evidence type="ECO:0000313" key="8">
    <source>
        <dbReference type="EMBL" id="GAA5501679.1"/>
    </source>
</evidence>
<dbReference type="Gene3D" id="3.90.70.10">
    <property type="entry name" value="Cysteine proteinases"/>
    <property type="match status" value="1"/>
</dbReference>
<dbReference type="SUPFAM" id="SSF54001">
    <property type="entry name" value="Cysteine proteinases"/>
    <property type="match status" value="1"/>
</dbReference>
<evidence type="ECO:0000256" key="5">
    <source>
        <dbReference type="PROSITE-ProRule" id="PRU00239"/>
    </source>
</evidence>
<evidence type="ECO:0000256" key="4">
    <source>
        <dbReference type="ARBA" id="ARBA00022807"/>
    </source>
</evidence>
<dbReference type="SMART" id="SM00230">
    <property type="entry name" value="CysPc"/>
    <property type="match status" value="1"/>
</dbReference>
<dbReference type="RefSeq" id="WP_353541646.1">
    <property type="nucleotide sequence ID" value="NZ_BAABRN010000012.1"/>
</dbReference>
<evidence type="ECO:0000256" key="3">
    <source>
        <dbReference type="ARBA" id="ARBA00022801"/>
    </source>
</evidence>
<comment type="similarity">
    <text evidence="1">Belongs to the peptidase C2 family.</text>
</comment>
<keyword evidence="2 5" id="KW-0645">Protease</keyword>
<dbReference type="Pfam" id="PF00648">
    <property type="entry name" value="Peptidase_C2"/>
    <property type="match status" value="1"/>
</dbReference>
<feature type="active site" evidence="5">
    <location>
        <position position="371"/>
    </location>
</feature>
<accession>A0ABP9V8V4</accession>
<feature type="compositionally biased region" description="Polar residues" evidence="6">
    <location>
        <begin position="22"/>
        <end position="36"/>
    </location>
</feature>
<proteinExistence type="inferred from homology"/>
<evidence type="ECO:0000256" key="1">
    <source>
        <dbReference type="ARBA" id="ARBA00007623"/>
    </source>
</evidence>
<comment type="caution">
    <text evidence="8">The sequence shown here is derived from an EMBL/GenBank/DDBJ whole genome shotgun (WGS) entry which is preliminary data.</text>
</comment>
<dbReference type="PROSITE" id="PS00139">
    <property type="entry name" value="THIOL_PROTEASE_CYS"/>
    <property type="match status" value="1"/>
</dbReference>
<feature type="compositionally biased region" description="Polar residues" evidence="6">
    <location>
        <begin position="44"/>
        <end position="60"/>
    </location>
</feature>
<keyword evidence="3 5" id="KW-0378">Hydrolase</keyword>
<dbReference type="InterPro" id="IPR000169">
    <property type="entry name" value="Pept_cys_AS"/>
</dbReference>
<dbReference type="EMBL" id="BAABRN010000012">
    <property type="protein sequence ID" value="GAA5501679.1"/>
    <property type="molecule type" value="Genomic_DNA"/>
</dbReference>
<evidence type="ECO:0000313" key="9">
    <source>
        <dbReference type="Proteomes" id="UP001458946"/>
    </source>
</evidence>
<feature type="active site" evidence="5">
    <location>
        <position position="347"/>
    </location>
</feature>
<dbReference type="InterPro" id="IPR022684">
    <property type="entry name" value="Calpain_cysteine_protease"/>
</dbReference>
<feature type="active site" evidence="5">
    <location>
        <position position="179"/>
    </location>
</feature>
<dbReference type="InterPro" id="IPR001300">
    <property type="entry name" value="Peptidase_C2_calpain_cat"/>
</dbReference>
<evidence type="ECO:0000259" key="7">
    <source>
        <dbReference type="PROSITE" id="PS50203"/>
    </source>
</evidence>
<feature type="region of interest" description="Disordered" evidence="6">
    <location>
        <begin position="1"/>
        <end position="127"/>
    </location>
</feature>
<dbReference type="PANTHER" id="PTHR10183">
    <property type="entry name" value="CALPAIN"/>
    <property type="match status" value="1"/>
</dbReference>
<keyword evidence="9" id="KW-1185">Reference proteome</keyword>
<protein>
    <recommendedName>
        <fullName evidence="7">Calpain catalytic domain-containing protein</fullName>
    </recommendedName>
</protein>
<reference evidence="8 9" key="1">
    <citation type="submission" date="2024-02" db="EMBL/GenBank/DDBJ databases">
        <title>Deinococcus xinjiangensis NBRC 107630.</title>
        <authorList>
            <person name="Ichikawa N."/>
            <person name="Katano-Makiyama Y."/>
            <person name="Hidaka K."/>
        </authorList>
    </citation>
    <scope>NUCLEOTIDE SEQUENCE [LARGE SCALE GENOMIC DNA]</scope>
    <source>
        <strain evidence="8 9">NBRC 107630</strain>
    </source>
</reference>
<gene>
    <name evidence="8" type="ORF">Dxin01_01416</name>
</gene>
<organism evidence="8 9">
    <name type="scientific">Deinococcus xinjiangensis</name>
    <dbReference type="NCBI Taxonomy" id="457454"/>
    <lineage>
        <taxon>Bacteria</taxon>
        <taxon>Thermotogati</taxon>
        <taxon>Deinococcota</taxon>
        <taxon>Deinococci</taxon>
        <taxon>Deinococcales</taxon>
        <taxon>Deinococcaceae</taxon>
        <taxon>Deinococcus</taxon>
    </lineage>
</organism>
<dbReference type="InterPro" id="IPR038765">
    <property type="entry name" value="Papain-like_cys_pep_sf"/>
</dbReference>
<evidence type="ECO:0000256" key="2">
    <source>
        <dbReference type="ARBA" id="ARBA00022670"/>
    </source>
</evidence>